<organism evidence="1 2">
    <name type="scientific">Colletotrichum gloeosporioides (strain Cg-14)</name>
    <name type="common">Anthracnose fungus</name>
    <name type="synonym">Glomerella cingulata</name>
    <dbReference type="NCBI Taxonomy" id="1237896"/>
    <lineage>
        <taxon>Eukaryota</taxon>
        <taxon>Fungi</taxon>
        <taxon>Dikarya</taxon>
        <taxon>Ascomycota</taxon>
        <taxon>Pezizomycotina</taxon>
        <taxon>Sordariomycetes</taxon>
        <taxon>Hypocreomycetidae</taxon>
        <taxon>Glomerellales</taxon>
        <taxon>Glomerellaceae</taxon>
        <taxon>Colletotrichum</taxon>
        <taxon>Colletotrichum gloeosporioides species complex</taxon>
    </lineage>
</organism>
<dbReference type="EMBL" id="AMYD01001871">
    <property type="protein sequence ID" value="EQB51177.1"/>
    <property type="molecule type" value="Genomic_DNA"/>
</dbReference>
<name>T0K6S4_COLGC</name>
<sequence length="35" mass="3607">MVAAQDVPLFDIFKGVRVRAPDAVSGMSLACVGSV</sequence>
<accession>T0K6S4</accession>
<evidence type="ECO:0000313" key="1">
    <source>
        <dbReference type="EMBL" id="EQB51177.1"/>
    </source>
</evidence>
<reference evidence="2" key="1">
    <citation type="journal article" date="2013" name="Mol. Plant Microbe Interact.">
        <title>Global aspects of pacC regulation of pathogenicity genes in Colletotrichum gloeosporioides as revealed by transcriptome analysis.</title>
        <authorList>
            <person name="Alkan N."/>
            <person name="Meng X."/>
            <person name="Friedlander G."/>
            <person name="Reuveni E."/>
            <person name="Sukno S."/>
            <person name="Sherman A."/>
            <person name="Thon M."/>
            <person name="Fluhr R."/>
            <person name="Prusky D."/>
        </authorList>
    </citation>
    <scope>NUCLEOTIDE SEQUENCE [LARGE SCALE GENOMIC DNA]</scope>
    <source>
        <strain evidence="2">Cg-14</strain>
    </source>
</reference>
<proteinExistence type="predicted"/>
<dbReference type="Proteomes" id="UP000015530">
    <property type="component" value="Unassembled WGS sequence"/>
</dbReference>
<evidence type="ECO:0000313" key="2">
    <source>
        <dbReference type="Proteomes" id="UP000015530"/>
    </source>
</evidence>
<gene>
    <name evidence="1" type="ORF">CGLO_09300</name>
</gene>
<dbReference type="AlphaFoldDB" id="T0K6S4"/>
<protein>
    <submittedName>
        <fullName evidence="1">Uncharacterized protein</fullName>
    </submittedName>
</protein>
<comment type="caution">
    <text evidence="1">The sequence shown here is derived from an EMBL/GenBank/DDBJ whole genome shotgun (WGS) entry which is preliminary data.</text>
</comment>
<dbReference type="HOGENOM" id="CLU_3368438_0_0_1"/>